<keyword evidence="2" id="KW-0472">Membrane</keyword>
<gene>
    <name evidence="3" type="ORF">CP99DC5_0572</name>
</gene>
<evidence type="ECO:0000313" key="3">
    <source>
        <dbReference type="EMBL" id="EPJ28086.1"/>
    </source>
</evidence>
<proteinExistence type="predicted"/>
<dbReference type="EMBL" id="ATLC01000045">
    <property type="protein sequence ID" value="EPJ28086.1"/>
    <property type="molecule type" value="Genomic_DNA"/>
</dbReference>
<organism evidence="3 4">
    <name type="scientific">Chlamydia psittaci 99DC5</name>
    <dbReference type="NCBI Taxonomy" id="1112251"/>
    <lineage>
        <taxon>Bacteria</taxon>
        <taxon>Pseudomonadati</taxon>
        <taxon>Chlamydiota</taxon>
        <taxon>Chlamydiia</taxon>
        <taxon>Chlamydiales</taxon>
        <taxon>Chlamydiaceae</taxon>
        <taxon>Chlamydia/Chlamydophila group</taxon>
        <taxon>Chlamydia</taxon>
    </lineage>
</organism>
<keyword evidence="4" id="KW-1185">Reference proteome</keyword>
<comment type="caution">
    <text evidence="3">The sequence shown here is derived from an EMBL/GenBank/DDBJ whole genome shotgun (WGS) entry which is preliminary data.</text>
</comment>
<keyword evidence="2" id="KW-1133">Transmembrane helix</keyword>
<reference evidence="3 4" key="1">
    <citation type="submission" date="2013-04" db="EMBL/GenBank/DDBJ databases">
        <title>Genome sequence of Chlamydia psittaci 99DC5.</title>
        <authorList>
            <person name="Huot-Creasy H."/>
            <person name="McCracken C.L."/>
            <person name="Humphries M."/>
            <person name="Sachse K."/>
            <person name="Laroucau K."/>
            <person name="Bavoil P."/>
            <person name="Myers G.S."/>
        </authorList>
    </citation>
    <scope>NUCLEOTIDE SEQUENCE [LARGE SCALE GENOMIC DNA]</scope>
    <source>
        <strain evidence="3 4">99DC5</strain>
    </source>
</reference>
<feature type="transmembrane region" description="Helical" evidence="2">
    <location>
        <begin position="22"/>
        <end position="42"/>
    </location>
</feature>
<accession>A0ABN0MP82</accession>
<sequence length="72" mass="8222">MFRYLEKFAVYLGILLPPLRSIFIPICLETFLLFSIFGSLCLSDLKIHKLKNHSASSQSPGDVMRSLSDMDR</sequence>
<keyword evidence="2" id="KW-0812">Transmembrane</keyword>
<name>A0ABN0MP82_CHLPS</name>
<dbReference type="Proteomes" id="UP000014627">
    <property type="component" value="Unassembled WGS sequence"/>
</dbReference>
<evidence type="ECO:0000256" key="1">
    <source>
        <dbReference type="SAM" id="MobiDB-lite"/>
    </source>
</evidence>
<feature type="region of interest" description="Disordered" evidence="1">
    <location>
        <begin position="52"/>
        <end position="72"/>
    </location>
</feature>
<protein>
    <submittedName>
        <fullName evidence="3">Uncharacterized protein</fullName>
    </submittedName>
</protein>
<evidence type="ECO:0000313" key="4">
    <source>
        <dbReference type="Proteomes" id="UP000014627"/>
    </source>
</evidence>
<evidence type="ECO:0000256" key="2">
    <source>
        <dbReference type="SAM" id="Phobius"/>
    </source>
</evidence>